<dbReference type="Proteomes" id="UP000316426">
    <property type="component" value="Chromosome"/>
</dbReference>
<dbReference type="EMBL" id="CP036349">
    <property type="protein sequence ID" value="QDV73504.1"/>
    <property type="molecule type" value="Genomic_DNA"/>
</dbReference>
<reference evidence="1 2" key="1">
    <citation type="submission" date="2019-02" db="EMBL/GenBank/DDBJ databases">
        <title>Deep-cultivation of Planctomycetes and their phenomic and genomic characterization uncovers novel biology.</title>
        <authorList>
            <person name="Wiegand S."/>
            <person name="Jogler M."/>
            <person name="Boedeker C."/>
            <person name="Pinto D."/>
            <person name="Vollmers J."/>
            <person name="Rivas-Marin E."/>
            <person name="Kohn T."/>
            <person name="Peeters S.H."/>
            <person name="Heuer A."/>
            <person name="Rast P."/>
            <person name="Oberbeckmann S."/>
            <person name="Bunk B."/>
            <person name="Jeske O."/>
            <person name="Meyerdierks A."/>
            <person name="Storesund J.E."/>
            <person name="Kallscheuer N."/>
            <person name="Luecker S."/>
            <person name="Lage O.M."/>
            <person name="Pohl T."/>
            <person name="Merkel B.J."/>
            <person name="Hornburger P."/>
            <person name="Mueller R.-W."/>
            <person name="Bruemmer F."/>
            <person name="Labrenz M."/>
            <person name="Spormann A.M."/>
            <person name="Op den Camp H."/>
            <person name="Overmann J."/>
            <person name="Amann R."/>
            <person name="Jetten M.S.M."/>
            <person name="Mascher T."/>
            <person name="Medema M.H."/>
            <person name="Devos D.P."/>
            <person name="Kaster A.-K."/>
            <person name="Ovreas L."/>
            <person name="Rohde M."/>
            <person name="Galperin M.Y."/>
            <person name="Jogler C."/>
        </authorList>
    </citation>
    <scope>NUCLEOTIDE SEQUENCE [LARGE SCALE GENOMIC DNA]</scope>
    <source>
        <strain evidence="1 2">Spa11</strain>
    </source>
</reference>
<accession>A0A518K6U4</accession>
<evidence type="ECO:0000313" key="2">
    <source>
        <dbReference type="Proteomes" id="UP000316426"/>
    </source>
</evidence>
<gene>
    <name evidence="1" type="ORF">Spa11_17010</name>
</gene>
<sequence length="151" mass="17084">MQFLSDTEINSSAELSHLSLTELLEKSQSSCRLAIPADANHRTQLACEIVQGLHANNRDSRLLVRTLGWGVWNGEFPRVVERFRKSCGESRPLIEAPHLLCTPGDLQDFEAWCIMGVLQLWDLHLLNLGNHESAYFSHDEWCATTWQPAAN</sequence>
<protein>
    <submittedName>
        <fullName evidence="1">Uncharacterized protein</fullName>
    </submittedName>
</protein>
<proteinExistence type="predicted"/>
<organism evidence="1 2">
    <name type="scientific">Botrimarina mediterranea</name>
    <dbReference type="NCBI Taxonomy" id="2528022"/>
    <lineage>
        <taxon>Bacteria</taxon>
        <taxon>Pseudomonadati</taxon>
        <taxon>Planctomycetota</taxon>
        <taxon>Planctomycetia</taxon>
        <taxon>Pirellulales</taxon>
        <taxon>Lacipirellulaceae</taxon>
        <taxon>Botrimarina</taxon>
    </lineage>
</organism>
<keyword evidence="2" id="KW-1185">Reference proteome</keyword>
<evidence type="ECO:0000313" key="1">
    <source>
        <dbReference type="EMBL" id="QDV73504.1"/>
    </source>
</evidence>
<name>A0A518K6U4_9BACT</name>
<dbReference type="AlphaFoldDB" id="A0A518K6U4"/>
<dbReference type="KEGG" id="bmei:Spa11_17010"/>